<dbReference type="Proteomes" id="UP000230886">
    <property type="component" value="Unassembled WGS sequence"/>
</dbReference>
<organism evidence="1 2">
    <name type="scientific">Rhodococcus qingshengii</name>
    <dbReference type="NCBI Taxonomy" id="334542"/>
    <lineage>
        <taxon>Bacteria</taxon>
        <taxon>Bacillati</taxon>
        <taxon>Actinomycetota</taxon>
        <taxon>Actinomycetes</taxon>
        <taxon>Mycobacteriales</taxon>
        <taxon>Nocardiaceae</taxon>
        <taxon>Rhodococcus</taxon>
        <taxon>Rhodococcus erythropolis group</taxon>
    </lineage>
</organism>
<proteinExistence type="predicted"/>
<sequence>MTMHERLYARCPGTVADRAMRQCSPLEIAPRFAGSVTYGAVAMTGQNAGRVMMRVQREFSVRWSIAATKLAFAMRATCQSMRQVLLAQRGG</sequence>
<evidence type="ECO:0000313" key="2">
    <source>
        <dbReference type="Proteomes" id="UP000230886"/>
    </source>
</evidence>
<protein>
    <submittedName>
        <fullName evidence="1">Uncharacterized protein</fullName>
    </submittedName>
</protein>
<dbReference type="AlphaFoldDB" id="A0A2A5IYM1"/>
<reference evidence="1 2" key="1">
    <citation type="submission" date="2017-07" db="EMBL/GenBank/DDBJ databases">
        <title>Draft sequence of Rhodococcus enclensis 23b-28.</title>
        <authorList>
            <person name="Besaury L."/>
            <person name="Sancelme M."/>
            <person name="Amato P."/>
            <person name="Lallement A."/>
            <person name="Delort A.-M."/>
        </authorList>
    </citation>
    <scope>NUCLEOTIDE SEQUENCE [LARGE SCALE GENOMIC DNA]</scope>
    <source>
        <strain evidence="1 2">23b-28</strain>
    </source>
</reference>
<accession>A0A2A5IYM1</accession>
<name>A0A2A5IYM1_RHOSG</name>
<gene>
    <name evidence="1" type="ORF">CHR55_32415</name>
</gene>
<dbReference type="EMBL" id="NOVD01000071">
    <property type="protein sequence ID" value="PCK22430.1"/>
    <property type="molecule type" value="Genomic_DNA"/>
</dbReference>
<comment type="caution">
    <text evidence="1">The sequence shown here is derived from an EMBL/GenBank/DDBJ whole genome shotgun (WGS) entry which is preliminary data.</text>
</comment>
<evidence type="ECO:0000313" key="1">
    <source>
        <dbReference type="EMBL" id="PCK22430.1"/>
    </source>
</evidence>